<comment type="caution">
    <text evidence="2">The sequence shown here is derived from an EMBL/GenBank/DDBJ whole genome shotgun (WGS) entry which is preliminary data.</text>
</comment>
<evidence type="ECO:0000259" key="1">
    <source>
        <dbReference type="PROSITE" id="PS51059"/>
    </source>
</evidence>
<evidence type="ECO:0000313" key="2">
    <source>
        <dbReference type="EMBL" id="KAF7124611.1"/>
    </source>
</evidence>
<dbReference type="PROSITE" id="PS51059">
    <property type="entry name" value="PARP_CATALYTIC"/>
    <property type="match status" value="2"/>
</dbReference>
<protein>
    <recommendedName>
        <fullName evidence="1">PARP catalytic domain-containing protein</fullName>
    </recommendedName>
</protein>
<keyword evidence="3" id="KW-1185">Reference proteome</keyword>
<dbReference type="Proteomes" id="UP000626092">
    <property type="component" value="Unassembled WGS sequence"/>
</dbReference>
<accession>A0A834L9Z1</accession>
<dbReference type="SUPFAM" id="SSF56399">
    <property type="entry name" value="ADP-ribosylation"/>
    <property type="match status" value="3"/>
</dbReference>
<organism evidence="2 3">
    <name type="scientific">Rhododendron simsii</name>
    <name type="common">Sims's rhododendron</name>
    <dbReference type="NCBI Taxonomy" id="118357"/>
    <lineage>
        <taxon>Eukaryota</taxon>
        <taxon>Viridiplantae</taxon>
        <taxon>Streptophyta</taxon>
        <taxon>Embryophyta</taxon>
        <taxon>Tracheophyta</taxon>
        <taxon>Spermatophyta</taxon>
        <taxon>Magnoliopsida</taxon>
        <taxon>eudicotyledons</taxon>
        <taxon>Gunneridae</taxon>
        <taxon>Pentapetalae</taxon>
        <taxon>asterids</taxon>
        <taxon>Ericales</taxon>
        <taxon>Ericaceae</taxon>
        <taxon>Ericoideae</taxon>
        <taxon>Rhodoreae</taxon>
        <taxon>Rhododendron</taxon>
    </lineage>
</organism>
<dbReference type="PANTHER" id="PTHR32263:SF14">
    <property type="entry name" value="INACTIVE POLY [ADP-RIBOSE] POLYMERASE SRO2-RELATED"/>
    <property type="match status" value="1"/>
</dbReference>
<dbReference type="GO" id="GO:0003950">
    <property type="term" value="F:NAD+ poly-ADP-ribosyltransferase activity"/>
    <property type="evidence" value="ECO:0007669"/>
    <property type="project" value="InterPro"/>
</dbReference>
<dbReference type="EMBL" id="WJXA01000012">
    <property type="protein sequence ID" value="KAF7124611.1"/>
    <property type="molecule type" value="Genomic_DNA"/>
</dbReference>
<gene>
    <name evidence="2" type="ORF">RHSIM_Rhsim12G0148000</name>
</gene>
<sequence>MRRGKSTVGVGFCHQNIYVYWGTQHPQEPISQLHLSRSLLSRICKEEEGFSLLSRIRKEEEGFSKMEHFGDQQEQVSITIDPNEIPISDSEDDSFFSSVFEEFGIFKGNGLTRVEKGNTCYKVINGCIAQGMGIDTNVAAVHKIPWSGPNGRLEAFRISSTEMEEKCGGNGNVKHAWYGGSRDEICRVISHGFKRCRQSDNGEDGFGVHLYPLELVMDGLLTSIEDDYGLRHLFLCNVVVGRMEVVRPGSKQFKPSSDEFDSGVDNLPRPTRIIIWEEYMNSRIFPSYVVSFRALNVRGFGRDRTPIYKPTTQCVEFSVLIPKLANVLPPLKMTLIRKYQSEFRMEHFGDQQEQVSISIDQNEIPISDFEDDSFSSSVFEEFGIFKRKGLTVIEEGNMCYKVINGCVAQGMGKDTNVAALHKIPWSGPNGRLEAFRISSSEMVEKCGGNGNVKHAWYGGSRDEICEIISHGFRRCRQSNRNAEDGYGVYLYPLEFVMDALLTSIEDDYGLRHLLLCNVILGKTEVVRPGSKQFKPSSNEFDSGVDDLSKPNRMMEHFGDLEEQVSISIDQNEIPVPDSEDDSYSSSVFEEFGDFKGNGLSRIHEGSKCYQTITGCIAQGMGKDTNIAAIHKIPWSGPNRRLEAFRISSAEMVKKCGGNGNAKHAWYGGSTAEICGIISHGFRRCRQSHHGEDGFGVHLYPLELVMDGLLTAIEDEYGLRHLLLCNVILGKMEVVRPGSKQFKPSSDEFDSGVDHLPRPTRIIIWEAYMNSQIFPSYVVSFRGLNVRARTTLVSMSADEVNGANPNKGDHSIDALWGAFKKQQQ</sequence>
<dbReference type="InterPro" id="IPR044964">
    <property type="entry name" value="RCD1/SRO1-5"/>
</dbReference>
<feature type="domain" description="PARP catalytic" evidence="1">
    <location>
        <begin position="97"/>
        <end position="307"/>
    </location>
</feature>
<dbReference type="Gene3D" id="3.90.228.10">
    <property type="match status" value="3"/>
</dbReference>
<dbReference type="AlphaFoldDB" id="A0A834L9Z1"/>
<name>A0A834L9Z1_RHOSS</name>
<proteinExistence type="predicted"/>
<feature type="domain" description="PARP catalytic" evidence="1">
    <location>
        <begin position="585"/>
        <end position="803"/>
    </location>
</feature>
<dbReference type="InterPro" id="IPR012317">
    <property type="entry name" value="Poly(ADP-ribose)pol_cat_dom"/>
</dbReference>
<dbReference type="PANTHER" id="PTHR32263">
    <property type="entry name" value="INACTIVE POLY [ADP-RIBOSE] POLYMERASE SRO4-RELATED"/>
    <property type="match status" value="1"/>
</dbReference>
<reference evidence="2" key="1">
    <citation type="submission" date="2019-11" db="EMBL/GenBank/DDBJ databases">
        <authorList>
            <person name="Liu Y."/>
            <person name="Hou J."/>
            <person name="Li T.-Q."/>
            <person name="Guan C.-H."/>
            <person name="Wu X."/>
            <person name="Wu H.-Z."/>
            <person name="Ling F."/>
            <person name="Zhang R."/>
            <person name="Shi X.-G."/>
            <person name="Ren J.-P."/>
            <person name="Chen E.-F."/>
            <person name="Sun J.-M."/>
        </authorList>
    </citation>
    <scope>NUCLEOTIDE SEQUENCE</scope>
    <source>
        <strain evidence="2">Adult_tree_wgs_1</strain>
        <tissue evidence="2">Leaves</tissue>
    </source>
</reference>
<dbReference type="OrthoDB" id="6133115at2759"/>
<evidence type="ECO:0000313" key="3">
    <source>
        <dbReference type="Proteomes" id="UP000626092"/>
    </source>
</evidence>